<proteinExistence type="predicted"/>
<accession>A0A9D4FG73</accession>
<comment type="caution">
    <text evidence="2">The sequence shown here is derived from an EMBL/GenBank/DDBJ whole genome shotgun (WGS) entry which is preliminary data.</text>
</comment>
<gene>
    <name evidence="2" type="ORF">DPMN_150704</name>
</gene>
<keyword evidence="3" id="KW-1185">Reference proteome</keyword>
<organism evidence="2 3">
    <name type="scientific">Dreissena polymorpha</name>
    <name type="common">Zebra mussel</name>
    <name type="synonym">Mytilus polymorpha</name>
    <dbReference type="NCBI Taxonomy" id="45954"/>
    <lineage>
        <taxon>Eukaryota</taxon>
        <taxon>Metazoa</taxon>
        <taxon>Spiralia</taxon>
        <taxon>Lophotrochozoa</taxon>
        <taxon>Mollusca</taxon>
        <taxon>Bivalvia</taxon>
        <taxon>Autobranchia</taxon>
        <taxon>Heteroconchia</taxon>
        <taxon>Euheterodonta</taxon>
        <taxon>Imparidentia</taxon>
        <taxon>Neoheterodontei</taxon>
        <taxon>Myida</taxon>
        <taxon>Dreissenoidea</taxon>
        <taxon>Dreissenidae</taxon>
        <taxon>Dreissena</taxon>
    </lineage>
</organism>
<evidence type="ECO:0000313" key="3">
    <source>
        <dbReference type="Proteomes" id="UP000828390"/>
    </source>
</evidence>
<feature type="region of interest" description="Disordered" evidence="1">
    <location>
        <begin position="1"/>
        <end position="37"/>
    </location>
</feature>
<dbReference type="EMBL" id="JAIWYP010000007">
    <property type="protein sequence ID" value="KAH3797129.1"/>
    <property type="molecule type" value="Genomic_DNA"/>
</dbReference>
<dbReference type="AlphaFoldDB" id="A0A9D4FG73"/>
<reference evidence="2" key="1">
    <citation type="journal article" date="2019" name="bioRxiv">
        <title>The Genome of the Zebra Mussel, Dreissena polymorpha: A Resource for Invasive Species Research.</title>
        <authorList>
            <person name="McCartney M.A."/>
            <person name="Auch B."/>
            <person name="Kono T."/>
            <person name="Mallez S."/>
            <person name="Zhang Y."/>
            <person name="Obille A."/>
            <person name="Becker A."/>
            <person name="Abrahante J.E."/>
            <person name="Garbe J."/>
            <person name="Badalamenti J.P."/>
            <person name="Herman A."/>
            <person name="Mangelson H."/>
            <person name="Liachko I."/>
            <person name="Sullivan S."/>
            <person name="Sone E.D."/>
            <person name="Koren S."/>
            <person name="Silverstein K.A.T."/>
            <person name="Beckman K.B."/>
            <person name="Gohl D.M."/>
        </authorList>
    </citation>
    <scope>NUCLEOTIDE SEQUENCE</scope>
    <source>
        <strain evidence="2">Duluth1</strain>
        <tissue evidence="2">Whole animal</tissue>
    </source>
</reference>
<dbReference type="Proteomes" id="UP000828390">
    <property type="component" value="Unassembled WGS sequence"/>
</dbReference>
<sequence length="54" mass="6252">MPATKRHQREVLLRPETPEDVPPDVYDTGETHPPHDAQRAQVCYRRNGLVRCSQ</sequence>
<reference evidence="2" key="2">
    <citation type="submission" date="2020-11" db="EMBL/GenBank/DDBJ databases">
        <authorList>
            <person name="McCartney M.A."/>
            <person name="Auch B."/>
            <person name="Kono T."/>
            <person name="Mallez S."/>
            <person name="Becker A."/>
            <person name="Gohl D.M."/>
            <person name="Silverstein K.A.T."/>
            <person name="Koren S."/>
            <person name="Bechman K.B."/>
            <person name="Herman A."/>
            <person name="Abrahante J.E."/>
            <person name="Garbe J."/>
        </authorList>
    </citation>
    <scope>NUCLEOTIDE SEQUENCE</scope>
    <source>
        <strain evidence="2">Duluth1</strain>
        <tissue evidence="2">Whole animal</tissue>
    </source>
</reference>
<name>A0A9D4FG73_DREPO</name>
<evidence type="ECO:0000313" key="2">
    <source>
        <dbReference type="EMBL" id="KAH3797129.1"/>
    </source>
</evidence>
<protein>
    <submittedName>
        <fullName evidence="2">Uncharacterized protein</fullName>
    </submittedName>
</protein>
<evidence type="ECO:0000256" key="1">
    <source>
        <dbReference type="SAM" id="MobiDB-lite"/>
    </source>
</evidence>